<dbReference type="HOGENOM" id="CLU_2033050_0_0_6"/>
<accession>N9RL39</accession>
<sequence length="121" mass="13631">MLEIFKNKSVRNIQLLCGLLLLGSLYGCGSKDMPTELPKADAVLQLLHAQDASVIQIKLQQCQVGNLFAGQEGTSAKYDIYRCQITVERFDDEYKQSFLKNQVIDLRPYDSETGWQLVASN</sequence>
<dbReference type="EMBL" id="APRN01000035">
    <property type="protein sequence ID" value="ENX58698.1"/>
    <property type="molecule type" value="Genomic_DNA"/>
</dbReference>
<comment type="caution">
    <text evidence="1">The sequence shown here is derived from an EMBL/GenBank/DDBJ whole genome shotgun (WGS) entry which is preliminary data.</text>
</comment>
<dbReference type="PROSITE" id="PS51257">
    <property type="entry name" value="PROKAR_LIPOPROTEIN"/>
    <property type="match status" value="1"/>
</dbReference>
<dbReference type="PATRIC" id="fig|1217700.3.peg.1270"/>
<evidence type="ECO:0000313" key="2">
    <source>
        <dbReference type="Proteomes" id="UP000013084"/>
    </source>
</evidence>
<dbReference type="OrthoDB" id="6709672at2"/>
<protein>
    <submittedName>
        <fullName evidence="1">Uncharacterized protein</fullName>
    </submittedName>
</protein>
<evidence type="ECO:0000313" key="1">
    <source>
        <dbReference type="EMBL" id="ENX58698.1"/>
    </source>
</evidence>
<proteinExistence type="predicted"/>
<dbReference type="AlphaFoldDB" id="N9RL39"/>
<keyword evidence="2" id="KW-1185">Reference proteome</keyword>
<gene>
    <name evidence="1" type="ORF">F902_01322</name>
</gene>
<organism evidence="1 2">
    <name type="scientific">Acinetobacter higginsii</name>
    <dbReference type="NCBI Taxonomy" id="70347"/>
    <lineage>
        <taxon>Bacteria</taxon>
        <taxon>Pseudomonadati</taxon>
        <taxon>Pseudomonadota</taxon>
        <taxon>Gammaproteobacteria</taxon>
        <taxon>Moraxellales</taxon>
        <taxon>Moraxellaceae</taxon>
        <taxon>Acinetobacter</taxon>
    </lineage>
</organism>
<dbReference type="Proteomes" id="UP000013084">
    <property type="component" value="Unassembled WGS sequence"/>
</dbReference>
<reference evidence="1 2" key="1">
    <citation type="submission" date="2013-02" db="EMBL/GenBank/DDBJ databases">
        <title>The Genome Sequence of Acinetobacter sp. CIP 70.18.</title>
        <authorList>
            <consortium name="The Broad Institute Genome Sequencing Platform"/>
            <consortium name="The Broad Institute Genome Sequencing Center for Infectious Disease"/>
            <person name="Cerqueira G."/>
            <person name="Feldgarden M."/>
            <person name="Courvalin P."/>
            <person name="Perichon B."/>
            <person name="Grillot-Courvalin C."/>
            <person name="Clermont D."/>
            <person name="Rocha E."/>
            <person name="Yoon E.-J."/>
            <person name="Nemec A."/>
            <person name="Walker B."/>
            <person name="Young S.K."/>
            <person name="Zeng Q."/>
            <person name="Gargeya S."/>
            <person name="Fitzgerald M."/>
            <person name="Haas B."/>
            <person name="Abouelleil A."/>
            <person name="Alvarado L."/>
            <person name="Arachchi H.M."/>
            <person name="Berlin A.M."/>
            <person name="Chapman S.B."/>
            <person name="Dewar J."/>
            <person name="Goldberg J."/>
            <person name="Griggs A."/>
            <person name="Gujja S."/>
            <person name="Hansen M."/>
            <person name="Howarth C."/>
            <person name="Imamovic A."/>
            <person name="Larimer J."/>
            <person name="McCowan C."/>
            <person name="Murphy C."/>
            <person name="Neiman D."/>
            <person name="Pearson M."/>
            <person name="Priest M."/>
            <person name="Roberts A."/>
            <person name="Saif S."/>
            <person name="Shea T."/>
            <person name="Sisk P."/>
            <person name="Sykes S."/>
            <person name="Wortman J."/>
            <person name="Nusbaum C."/>
            <person name="Birren B."/>
        </authorList>
    </citation>
    <scope>NUCLEOTIDE SEQUENCE [LARGE SCALE GENOMIC DNA]</scope>
    <source>
        <strain evidence="1 2">CIP 70.18</strain>
    </source>
</reference>
<dbReference type="RefSeq" id="WP_005150493.1">
    <property type="nucleotide sequence ID" value="NZ_KB850072.1"/>
</dbReference>
<name>N9RL39_9GAMM</name>